<dbReference type="GO" id="GO:0003954">
    <property type="term" value="F:NADH dehydrogenase activity"/>
    <property type="evidence" value="ECO:0007669"/>
    <property type="project" value="TreeGrafter"/>
</dbReference>
<dbReference type="Pfam" id="PF00384">
    <property type="entry name" value="Molybdopterin"/>
    <property type="match status" value="1"/>
</dbReference>
<reference evidence="6 7" key="1">
    <citation type="journal article" date="2016" name="Int. J. Syst. Evol. Microbiol.">
        <title>Paraphotobacterium marinum gen. nov., sp. nov., a member of the family Vibrionaceae, isolated from surface seawater.</title>
        <authorList>
            <person name="Huang Z."/>
            <person name="Dong C."/>
            <person name="Shao Z."/>
        </authorList>
    </citation>
    <scope>NUCLEOTIDE SEQUENCE [LARGE SCALE GENOMIC DNA]</scope>
    <source>
        <strain evidence="6 7">NSCS20N07D</strain>
    </source>
</reference>
<evidence type="ECO:0000256" key="2">
    <source>
        <dbReference type="ARBA" id="ARBA00022723"/>
    </source>
</evidence>
<keyword evidence="7" id="KW-1185">Reference proteome</keyword>
<dbReference type="RefSeq" id="WP_089073307.1">
    <property type="nucleotide sequence ID" value="NZ_CP022355.1"/>
</dbReference>
<accession>A0A220VDH5</accession>
<organism evidence="6 7">
    <name type="scientific">Paraphotobacterium marinum</name>
    <dbReference type="NCBI Taxonomy" id="1755811"/>
    <lineage>
        <taxon>Bacteria</taxon>
        <taxon>Pseudomonadati</taxon>
        <taxon>Pseudomonadota</taxon>
        <taxon>Gammaproteobacteria</taxon>
        <taxon>Vibrionales</taxon>
        <taxon>Vibrionaceae</taxon>
        <taxon>Paraphotobacterium</taxon>
    </lineage>
</organism>
<evidence type="ECO:0000313" key="7">
    <source>
        <dbReference type="Proteomes" id="UP000242175"/>
    </source>
</evidence>
<keyword evidence="1" id="KW-0004">4Fe-4S</keyword>
<dbReference type="EMBL" id="CP022355">
    <property type="protein sequence ID" value="ASK78399.1"/>
    <property type="molecule type" value="Genomic_DNA"/>
</dbReference>
<evidence type="ECO:0000256" key="3">
    <source>
        <dbReference type="ARBA" id="ARBA00023004"/>
    </source>
</evidence>
<proteinExistence type="predicted"/>
<protein>
    <recommendedName>
        <fullName evidence="5">4Fe-4S Mo/W bis-MGD-type domain-containing protein</fullName>
    </recommendedName>
</protein>
<dbReference type="PANTHER" id="PTHR43105">
    <property type="entry name" value="RESPIRATORY NITRATE REDUCTASE"/>
    <property type="match status" value="1"/>
</dbReference>
<keyword evidence="3" id="KW-0408">Iron</keyword>
<dbReference type="Gene3D" id="2.20.25.90">
    <property type="entry name" value="ADC-like domains"/>
    <property type="match status" value="1"/>
</dbReference>
<dbReference type="PANTHER" id="PTHR43105:SF10">
    <property type="entry name" value="NADH-QUINONE OXIDOREDUCTASE SUBUNIT G"/>
    <property type="match status" value="1"/>
</dbReference>
<evidence type="ECO:0000256" key="4">
    <source>
        <dbReference type="ARBA" id="ARBA00023014"/>
    </source>
</evidence>
<dbReference type="PROSITE" id="PS51669">
    <property type="entry name" value="4FE4S_MOW_BIS_MGD"/>
    <property type="match status" value="1"/>
</dbReference>
<dbReference type="InterPro" id="IPR006963">
    <property type="entry name" value="Mopterin_OxRdtase_4Fe-4S_dom"/>
</dbReference>
<dbReference type="GO" id="GO:0016020">
    <property type="term" value="C:membrane"/>
    <property type="evidence" value="ECO:0007669"/>
    <property type="project" value="TreeGrafter"/>
</dbReference>
<dbReference type="GO" id="GO:0051539">
    <property type="term" value="F:4 iron, 4 sulfur cluster binding"/>
    <property type="evidence" value="ECO:0007669"/>
    <property type="project" value="UniProtKB-KW"/>
</dbReference>
<dbReference type="Gene3D" id="3.40.50.740">
    <property type="match status" value="1"/>
</dbReference>
<dbReference type="InterPro" id="IPR006656">
    <property type="entry name" value="Mopterin_OxRdtase"/>
</dbReference>
<dbReference type="AlphaFoldDB" id="A0A220VDH5"/>
<evidence type="ECO:0000259" key="5">
    <source>
        <dbReference type="PROSITE" id="PS51669"/>
    </source>
</evidence>
<evidence type="ECO:0000313" key="6">
    <source>
        <dbReference type="EMBL" id="ASK78399.1"/>
    </source>
</evidence>
<evidence type="ECO:0000256" key="1">
    <source>
        <dbReference type="ARBA" id="ARBA00022485"/>
    </source>
</evidence>
<keyword evidence="4" id="KW-0411">Iron-sulfur</keyword>
<dbReference type="GO" id="GO:0022904">
    <property type="term" value="P:respiratory electron transport chain"/>
    <property type="evidence" value="ECO:0007669"/>
    <property type="project" value="TreeGrafter"/>
</dbReference>
<dbReference type="SMART" id="SM00926">
    <property type="entry name" value="Molybdop_Fe4S4"/>
    <property type="match status" value="1"/>
</dbReference>
<dbReference type="OrthoDB" id="9810782at2"/>
<name>A0A220VDH5_9GAMM</name>
<dbReference type="Proteomes" id="UP000242175">
    <property type="component" value="Chromosome large"/>
</dbReference>
<sequence>MLDKSESICNHCSVGCNIEVGSRKQTLRVIKPKENESVNKYFICDKGRYAPHAADSSDRPLDVYINGTKEAELNHDAGKLLKETLQNDFKYGGILGSEREDLISNVTLKELSEELNVPFSSFNDSDVEDKVKLAVSLSANSPSIDDIEVADCIFIVGEITEQATMLDLAARQALKKEVPVYLINSAPTLFAELEKKYSNLKRLSIPTNEINDELTKIKNQNDDDGFHGNLQNDIANANKPVILGMVDSLSLKGIQLLNEINENFEKSKLGFALPASGSYGAALVSQPQSCDKLLTSIENGNLKTLLIVGNDPLSGNQRKRWKNAIAKLEKLVVIDYIYSETAKEANLFLPSTAHVERNGVLINFEGRVQSFEASYKKELPLFDPEGLRKSLSSNVQTKINEFLNKLFITKPSVKSQGVLLTAAQIKSLINTSHINFKEVKTSNGINVEVYRWFGEESVANFSKEISSLSPQKNVLISKEIIEDNKGTECYEVKLKNNGKEIIMPFKVSKQLPKNSIALQKEKLNELNIFELSNIQLEFIKPLFTDASQSNNTGGY</sequence>
<dbReference type="SUPFAM" id="SSF53706">
    <property type="entry name" value="Formate dehydrogenase/DMSO reductase, domains 1-3"/>
    <property type="match status" value="1"/>
</dbReference>
<dbReference type="KEGG" id="pmai:CF386_04955"/>
<dbReference type="Pfam" id="PF04879">
    <property type="entry name" value="Molybdop_Fe4S4"/>
    <property type="match status" value="1"/>
</dbReference>
<gene>
    <name evidence="6" type="ORF">CF386_04955</name>
</gene>
<keyword evidence="2" id="KW-0479">Metal-binding</keyword>
<feature type="domain" description="4Fe-4S Mo/W bis-MGD-type" evidence="5">
    <location>
        <begin position="2"/>
        <end position="58"/>
    </location>
</feature>
<dbReference type="InterPro" id="IPR050123">
    <property type="entry name" value="Prok_molybdopt-oxidoreductase"/>
</dbReference>
<dbReference type="GO" id="GO:0046872">
    <property type="term" value="F:metal ion binding"/>
    <property type="evidence" value="ECO:0007669"/>
    <property type="project" value="UniProtKB-KW"/>
</dbReference>